<proteinExistence type="predicted"/>
<feature type="transmembrane region" description="Helical" evidence="1">
    <location>
        <begin position="36"/>
        <end position="56"/>
    </location>
</feature>
<reference evidence="2" key="1">
    <citation type="journal article" date="2019" name="bioRxiv">
        <title>The Genome of the Zebra Mussel, Dreissena polymorpha: A Resource for Invasive Species Research.</title>
        <authorList>
            <person name="McCartney M.A."/>
            <person name="Auch B."/>
            <person name="Kono T."/>
            <person name="Mallez S."/>
            <person name="Zhang Y."/>
            <person name="Obille A."/>
            <person name="Becker A."/>
            <person name="Abrahante J.E."/>
            <person name="Garbe J."/>
            <person name="Badalamenti J.P."/>
            <person name="Herman A."/>
            <person name="Mangelson H."/>
            <person name="Liachko I."/>
            <person name="Sullivan S."/>
            <person name="Sone E.D."/>
            <person name="Koren S."/>
            <person name="Silverstein K.A.T."/>
            <person name="Beckman K.B."/>
            <person name="Gohl D.M."/>
        </authorList>
    </citation>
    <scope>NUCLEOTIDE SEQUENCE</scope>
    <source>
        <strain evidence="2">Duluth1</strain>
        <tissue evidence="2">Whole animal</tissue>
    </source>
</reference>
<comment type="caution">
    <text evidence="2">The sequence shown here is derived from an EMBL/GenBank/DDBJ whole genome shotgun (WGS) entry which is preliminary data.</text>
</comment>
<dbReference type="Proteomes" id="UP000828390">
    <property type="component" value="Unassembled WGS sequence"/>
</dbReference>
<evidence type="ECO:0000313" key="3">
    <source>
        <dbReference type="Proteomes" id="UP000828390"/>
    </source>
</evidence>
<dbReference type="EMBL" id="JAIWYP010000014">
    <property type="protein sequence ID" value="KAH3712395.1"/>
    <property type="molecule type" value="Genomic_DNA"/>
</dbReference>
<accession>A0A9D3Z3V4</accession>
<keyword evidence="1" id="KW-0812">Transmembrane</keyword>
<keyword evidence="1" id="KW-0472">Membrane</keyword>
<name>A0A9D3Z3V4_DREPO</name>
<gene>
    <name evidence="2" type="ORF">DPMN_072095</name>
</gene>
<evidence type="ECO:0000256" key="1">
    <source>
        <dbReference type="SAM" id="Phobius"/>
    </source>
</evidence>
<sequence length="57" mass="6013">MVAEAVVAVVVAAAAAVVAAAVVDRLKCSADIHFTNIFHVMICCLGLFSKFNVIMYV</sequence>
<protein>
    <submittedName>
        <fullName evidence="2">Uncharacterized protein</fullName>
    </submittedName>
</protein>
<reference evidence="2" key="2">
    <citation type="submission" date="2020-11" db="EMBL/GenBank/DDBJ databases">
        <authorList>
            <person name="McCartney M.A."/>
            <person name="Auch B."/>
            <person name="Kono T."/>
            <person name="Mallez S."/>
            <person name="Becker A."/>
            <person name="Gohl D.M."/>
            <person name="Silverstein K.A.T."/>
            <person name="Koren S."/>
            <person name="Bechman K.B."/>
            <person name="Herman A."/>
            <person name="Abrahante J.E."/>
            <person name="Garbe J."/>
        </authorList>
    </citation>
    <scope>NUCLEOTIDE SEQUENCE</scope>
    <source>
        <strain evidence="2">Duluth1</strain>
        <tissue evidence="2">Whole animal</tissue>
    </source>
</reference>
<dbReference type="AlphaFoldDB" id="A0A9D3Z3V4"/>
<organism evidence="2 3">
    <name type="scientific">Dreissena polymorpha</name>
    <name type="common">Zebra mussel</name>
    <name type="synonym">Mytilus polymorpha</name>
    <dbReference type="NCBI Taxonomy" id="45954"/>
    <lineage>
        <taxon>Eukaryota</taxon>
        <taxon>Metazoa</taxon>
        <taxon>Spiralia</taxon>
        <taxon>Lophotrochozoa</taxon>
        <taxon>Mollusca</taxon>
        <taxon>Bivalvia</taxon>
        <taxon>Autobranchia</taxon>
        <taxon>Heteroconchia</taxon>
        <taxon>Euheterodonta</taxon>
        <taxon>Imparidentia</taxon>
        <taxon>Neoheterodontei</taxon>
        <taxon>Myida</taxon>
        <taxon>Dreissenoidea</taxon>
        <taxon>Dreissenidae</taxon>
        <taxon>Dreissena</taxon>
    </lineage>
</organism>
<keyword evidence="1" id="KW-1133">Transmembrane helix</keyword>
<keyword evidence="3" id="KW-1185">Reference proteome</keyword>
<evidence type="ECO:0000313" key="2">
    <source>
        <dbReference type="EMBL" id="KAH3712395.1"/>
    </source>
</evidence>